<gene>
    <name evidence="2" type="ORF">EVAR_100845_1</name>
</gene>
<evidence type="ECO:0000256" key="1">
    <source>
        <dbReference type="SAM" id="MobiDB-lite"/>
    </source>
</evidence>
<proteinExistence type="predicted"/>
<accession>A0A4C2A9X4</accession>
<dbReference type="AlphaFoldDB" id="A0A4C2A9X4"/>
<evidence type="ECO:0000313" key="3">
    <source>
        <dbReference type="Proteomes" id="UP000299102"/>
    </source>
</evidence>
<evidence type="ECO:0000313" key="2">
    <source>
        <dbReference type="EMBL" id="GBP96153.1"/>
    </source>
</evidence>
<dbReference type="EMBL" id="BGZK01002743">
    <property type="protein sequence ID" value="GBP96153.1"/>
    <property type="molecule type" value="Genomic_DNA"/>
</dbReference>
<protein>
    <submittedName>
        <fullName evidence="2">Uncharacterized protein</fullName>
    </submittedName>
</protein>
<keyword evidence="3" id="KW-1185">Reference proteome</keyword>
<feature type="region of interest" description="Disordered" evidence="1">
    <location>
        <begin position="1"/>
        <end position="22"/>
    </location>
</feature>
<sequence length="106" mass="10818">MLRSDVIVTDPGGAARRRSGTTLSDTAGNDFETRVCVYVAVSLPLGVIIRYRSFVNASIDTSGVAVCAAAVCIKNALCIDSSGPLVPSSPAAPAVAICADVGHVIR</sequence>
<reference evidence="2 3" key="1">
    <citation type="journal article" date="2019" name="Commun. Biol.">
        <title>The bagworm genome reveals a unique fibroin gene that provides high tensile strength.</title>
        <authorList>
            <person name="Kono N."/>
            <person name="Nakamura H."/>
            <person name="Ohtoshi R."/>
            <person name="Tomita M."/>
            <person name="Numata K."/>
            <person name="Arakawa K."/>
        </authorList>
    </citation>
    <scope>NUCLEOTIDE SEQUENCE [LARGE SCALE GENOMIC DNA]</scope>
</reference>
<dbReference type="Proteomes" id="UP000299102">
    <property type="component" value="Unassembled WGS sequence"/>
</dbReference>
<comment type="caution">
    <text evidence="2">The sequence shown here is derived from an EMBL/GenBank/DDBJ whole genome shotgun (WGS) entry which is preliminary data.</text>
</comment>
<organism evidence="2 3">
    <name type="scientific">Eumeta variegata</name>
    <name type="common">Bagworm moth</name>
    <name type="synonym">Eumeta japonica</name>
    <dbReference type="NCBI Taxonomy" id="151549"/>
    <lineage>
        <taxon>Eukaryota</taxon>
        <taxon>Metazoa</taxon>
        <taxon>Ecdysozoa</taxon>
        <taxon>Arthropoda</taxon>
        <taxon>Hexapoda</taxon>
        <taxon>Insecta</taxon>
        <taxon>Pterygota</taxon>
        <taxon>Neoptera</taxon>
        <taxon>Endopterygota</taxon>
        <taxon>Lepidoptera</taxon>
        <taxon>Glossata</taxon>
        <taxon>Ditrysia</taxon>
        <taxon>Tineoidea</taxon>
        <taxon>Psychidae</taxon>
        <taxon>Oiketicinae</taxon>
        <taxon>Eumeta</taxon>
    </lineage>
</organism>
<name>A0A4C2A9X4_EUMVA</name>